<evidence type="ECO:0000313" key="4">
    <source>
        <dbReference type="Proteomes" id="UP000638353"/>
    </source>
</evidence>
<gene>
    <name evidence="3" type="ORF">GCM10010334_54100</name>
</gene>
<protein>
    <recommendedName>
        <fullName evidence="5">Secreted protein</fullName>
    </recommendedName>
</protein>
<feature type="compositionally biased region" description="Basic and acidic residues" evidence="1">
    <location>
        <begin position="123"/>
        <end position="133"/>
    </location>
</feature>
<dbReference type="AlphaFoldDB" id="A0A918X1Z8"/>
<evidence type="ECO:0000256" key="1">
    <source>
        <dbReference type="SAM" id="MobiDB-lite"/>
    </source>
</evidence>
<accession>A0A918X1Z8</accession>
<organism evidence="3 4">
    <name type="scientific">Streptomyces finlayi</name>
    <dbReference type="NCBI Taxonomy" id="67296"/>
    <lineage>
        <taxon>Bacteria</taxon>
        <taxon>Bacillati</taxon>
        <taxon>Actinomycetota</taxon>
        <taxon>Actinomycetes</taxon>
        <taxon>Kitasatosporales</taxon>
        <taxon>Streptomycetaceae</taxon>
        <taxon>Streptomyces</taxon>
    </lineage>
</organism>
<dbReference type="RefSeq" id="WP_189825604.1">
    <property type="nucleotide sequence ID" value="NZ_BMVC01000011.1"/>
</dbReference>
<comment type="caution">
    <text evidence="3">The sequence shown here is derived from an EMBL/GenBank/DDBJ whole genome shotgun (WGS) entry which is preliminary data.</text>
</comment>
<keyword evidence="2" id="KW-0732">Signal</keyword>
<sequence length="171" mass="18017">MTSLSSRSARTRRPALAVAVAALALFATACSQPSQSSQPDNATGEGAAADAALKFRSCMKEHGIDMPESKPGDTVKIGEGQDPEKLQAAMTACNKGDSQAFKQGRSAGLDAMVKYARCMRGEGFDIPDPKQEGEALGTPEMVNQPGFDKAHEKCNKILTDAMNLDAEGNPQ</sequence>
<dbReference type="EMBL" id="BMVC01000011">
    <property type="protein sequence ID" value="GHD04727.1"/>
    <property type="molecule type" value="Genomic_DNA"/>
</dbReference>
<evidence type="ECO:0000313" key="3">
    <source>
        <dbReference type="EMBL" id="GHD04727.1"/>
    </source>
</evidence>
<feature type="region of interest" description="Disordered" evidence="1">
    <location>
        <begin position="123"/>
        <end position="147"/>
    </location>
</feature>
<dbReference type="PROSITE" id="PS51257">
    <property type="entry name" value="PROKAR_LIPOPROTEIN"/>
    <property type="match status" value="1"/>
</dbReference>
<name>A0A918X1Z8_9ACTN</name>
<dbReference type="Proteomes" id="UP000638353">
    <property type="component" value="Unassembled WGS sequence"/>
</dbReference>
<reference evidence="3" key="2">
    <citation type="submission" date="2020-09" db="EMBL/GenBank/DDBJ databases">
        <authorList>
            <person name="Sun Q."/>
            <person name="Ohkuma M."/>
        </authorList>
    </citation>
    <scope>NUCLEOTIDE SEQUENCE</scope>
    <source>
        <strain evidence="3">JCM 4637</strain>
    </source>
</reference>
<evidence type="ECO:0000256" key="2">
    <source>
        <dbReference type="SAM" id="SignalP"/>
    </source>
</evidence>
<evidence type="ECO:0008006" key="5">
    <source>
        <dbReference type="Google" id="ProtNLM"/>
    </source>
</evidence>
<proteinExistence type="predicted"/>
<feature type="signal peptide" evidence="2">
    <location>
        <begin position="1"/>
        <end position="29"/>
    </location>
</feature>
<reference evidence="3" key="1">
    <citation type="journal article" date="2014" name="Int. J. Syst. Evol. Microbiol.">
        <title>Complete genome sequence of Corynebacterium casei LMG S-19264T (=DSM 44701T), isolated from a smear-ripened cheese.</title>
        <authorList>
            <consortium name="US DOE Joint Genome Institute (JGI-PGF)"/>
            <person name="Walter F."/>
            <person name="Albersmeier A."/>
            <person name="Kalinowski J."/>
            <person name="Ruckert C."/>
        </authorList>
    </citation>
    <scope>NUCLEOTIDE SEQUENCE</scope>
    <source>
        <strain evidence="3">JCM 4637</strain>
    </source>
</reference>
<feature type="chain" id="PRO_5038690044" description="Secreted protein" evidence="2">
    <location>
        <begin position="30"/>
        <end position="171"/>
    </location>
</feature>